<proteinExistence type="predicted"/>
<protein>
    <recommendedName>
        <fullName evidence="3">NIPSNAP domain-containing protein</fullName>
    </recommendedName>
</protein>
<sequence length="104" mass="12214">MYICFAEYKIRPEDKERYAAYTGSLLVQERYRNVHLYEGTDQPCLFVELWTAATAEEAEQIKKERSDKRSPWYRVSEWIPGGAGKMHIWTFRPSGGRPLVIENP</sequence>
<organism evidence="1 2">
    <name type="scientific">Paenibacillus thailandensis</name>
    <dbReference type="NCBI Taxonomy" id="393250"/>
    <lineage>
        <taxon>Bacteria</taxon>
        <taxon>Bacillati</taxon>
        <taxon>Bacillota</taxon>
        <taxon>Bacilli</taxon>
        <taxon>Bacillales</taxon>
        <taxon>Paenibacillaceae</taxon>
        <taxon>Paenibacillus</taxon>
    </lineage>
</organism>
<gene>
    <name evidence="1" type="ORF">ACFSW5_02970</name>
</gene>
<dbReference type="Proteomes" id="UP001597493">
    <property type="component" value="Unassembled WGS sequence"/>
</dbReference>
<reference evidence="2" key="1">
    <citation type="journal article" date="2019" name="Int. J. Syst. Evol. Microbiol.">
        <title>The Global Catalogue of Microorganisms (GCM) 10K type strain sequencing project: providing services to taxonomists for standard genome sequencing and annotation.</title>
        <authorList>
            <consortium name="The Broad Institute Genomics Platform"/>
            <consortium name="The Broad Institute Genome Sequencing Center for Infectious Disease"/>
            <person name="Wu L."/>
            <person name="Ma J."/>
        </authorList>
    </citation>
    <scope>NUCLEOTIDE SEQUENCE [LARGE SCALE GENOMIC DNA]</scope>
    <source>
        <strain evidence="2">TISTR 1827</strain>
    </source>
</reference>
<comment type="caution">
    <text evidence="1">The sequence shown here is derived from an EMBL/GenBank/DDBJ whole genome shotgun (WGS) entry which is preliminary data.</text>
</comment>
<dbReference type="RefSeq" id="WP_379269593.1">
    <property type="nucleotide sequence ID" value="NZ_JBHUGT010000031.1"/>
</dbReference>
<name>A0ABW5QSY4_9BACL</name>
<evidence type="ECO:0000313" key="1">
    <source>
        <dbReference type="EMBL" id="MFD2659225.1"/>
    </source>
</evidence>
<keyword evidence="2" id="KW-1185">Reference proteome</keyword>
<accession>A0ABW5QSY4</accession>
<evidence type="ECO:0008006" key="3">
    <source>
        <dbReference type="Google" id="ProtNLM"/>
    </source>
</evidence>
<dbReference type="EMBL" id="JBHUMY010000001">
    <property type="protein sequence ID" value="MFD2659225.1"/>
    <property type="molecule type" value="Genomic_DNA"/>
</dbReference>
<evidence type="ECO:0000313" key="2">
    <source>
        <dbReference type="Proteomes" id="UP001597493"/>
    </source>
</evidence>